<dbReference type="EMBL" id="CAMXCT030000001">
    <property type="protein sequence ID" value="CAL4759262.1"/>
    <property type="molecule type" value="Genomic_DNA"/>
</dbReference>
<dbReference type="EMBL" id="CAMXCT020000001">
    <property type="protein sequence ID" value="CAL1125325.1"/>
    <property type="molecule type" value="Genomic_DNA"/>
</dbReference>
<gene>
    <name evidence="10" type="ORF">C1SCF055_LOCUS540</name>
</gene>
<reference evidence="10" key="1">
    <citation type="submission" date="2022-10" db="EMBL/GenBank/DDBJ databases">
        <authorList>
            <person name="Chen Y."/>
            <person name="Dougan E. K."/>
            <person name="Chan C."/>
            <person name="Rhodes N."/>
            <person name="Thang M."/>
        </authorList>
    </citation>
    <scope>NUCLEOTIDE SEQUENCE</scope>
</reference>
<accession>A0A9P1BGC5</accession>
<protein>
    <recommendedName>
        <fullName evidence="4">starch synthase</fullName>
        <ecNumber evidence="4">2.4.1.21</ecNumber>
    </recommendedName>
</protein>
<evidence type="ECO:0000256" key="6">
    <source>
        <dbReference type="ARBA" id="ARBA00022679"/>
    </source>
</evidence>
<comment type="subcellular location">
    <subcellularLocation>
        <location evidence="2">Plastid</location>
        <location evidence="2">Amyloplast</location>
    </subcellularLocation>
</comment>
<dbReference type="InterPro" id="IPR011835">
    <property type="entry name" value="GS/SS"/>
</dbReference>
<keyword evidence="6" id="KW-0808">Transferase</keyword>
<comment type="similarity">
    <text evidence="3">Belongs to the glycosyltransferase 1 family. Bacterial/plant glycogen synthase subfamily.</text>
</comment>
<keyword evidence="12" id="KW-1185">Reference proteome</keyword>
<evidence type="ECO:0000256" key="4">
    <source>
        <dbReference type="ARBA" id="ARBA00012588"/>
    </source>
</evidence>
<keyword evidence="7" id="KW-0934">Plastid</keyword>
<proteinExistence type="inferred from homology"/>
<name>A0A9P1BGC5_9DINO</name>
<evidence type="ECO:0000259" key="8">
    <source>
        <dbReference type="Pfam" id="PF00534"/>
    </source>
</evidence>
<dbReference type="GO" id="GO:0004373">
    <property type="term" value="F:alpha-1,4-glucan glucosyltransferase (UDP-glucose donor) activity"/>
    <property type="evidence" value="ECO:0007669"/>
    <property type="project" value="InterPro"/>
</dbReference>
<organism evidence="10">
    <name type="scientific">Cladocopium goreaui</name>
    <dbReference type="NCBI Taxonomy" id="2562237"/>
    <lineage>
        <taxon>Eukaryota</taxon>
        <taxon>Sar</taxon>
        <taxon>Alveolata</taxon>
        <taxon>Dinophyceae</taxon>
        <taxon>Suessiales</taxon>
        <taxon>Symbiodiniaceae</taxon>
        <taxon>Cladocopium</taxon>
    </lineage>
</organism>
<dbReference type="AlphaFoldDB" id="A0A9P1BGC5"/>
<comment type="caution">
    <text evidence="10">The sequence shown here is derived from an EMBL/GenBank/DDBJ whole genome shotgun (WGS) entry which is preliminary data.</text>
</comment>
<dbReference type="SUPFAM" id="SSF53756">
    <property type="entry name" value="UDP-Glycosyltransferase/glycogen phosphorylase"/>
    <property type="match status" value="1"/>
</dbReference>
<dbReference type="PANTHER" id="PTHR45825:SF11">
    <property type="entry name" value="ALPHA AMYLASE DOMAIN-CONTAINING PROTEIN"/>
    <property type="match status" value="1"/>
</dbReference>
<evidence type="ECO:0000259" key="9">
    <source>
        <dbReference type="Pfam" id="PF08323"/>
    </source>
</evidence>
<dbReference type="Proteomes" id="UP001152797">
    <property type="component" value="Unassembled WGS sequence"/>
</dbReference>
<dbReference type="EC" id="2.4.1.21" evidence="4"/>
<evidence type="ECO:0000256" key="5">
    <source>
        <dbReference type="ARBA" id="ARBA00022676"/>
    </source>
</evidence>
<keyword evidence="5" id="KW-0328">Glycosyltransferase</keyword>
<reference evidence="11 12" key="2">
    <citation type="submission" date="2024-05" db="EMBL/GenBank/DDBJ databases">
        <authorList>
            <person name="Chen Y."/>
            <person name="Shah S."/>
            <person name="Dougan E. K."/>
            <person name="Thang M."/>
            <person name="Chan C."/>
        </authorList>
    </citation>
    <scope>NUCLEOTIDE SEQUENCE [LARGE SCALE GENOMIC DNA]</scope>
</reference>
<evidence type="ECO:0000256" key="3">
    <source>
        <dbReference type="ARBA" id="ARBA00010281"/>
    </source>
</evidence>
<evidence type="ECO:0000313" key="10">
    <source>
        <dbReference type="EMBL" id="CAI3971950.1"/>
    </source>
</evidence>
<keyword evidence="7" id="KW-0035">Amyloplast</keyword>
<evidence type="ECO:0000313" key="12">
    <source>
        <dbReference type="Proteomes" id="UP001152797"/>
    </source>
</evidence>
<dbReference type="InterPro" id="IPR013534">
    <property type="entry name" value="Starch_synth_cat_dom"/>
</dbReference>
<sequence>MNILLATSEAVPFAKTGGLADVCGTLPIEIANRGHETALIMPAYRRVWSCGQTIEPMDVEFSIPIGSKQVEGRLYRSTLPESDVPVYLIGQPHYYDREGLYGEDGKDYIDNCERFAFFSRAVLETIRMLELPVDLLHLNDWTTGLIPAIAKIEYKGVPGFEQLATLFTIHNLAYQGRFWHWDMVLTGLDWKHFNWHEMEFYGQLNLLKTGLVFSDALSTVSPRYAEEIQSAPLGCGLEGVLQHRSDVLSGIVNGCDYSLWNPETDQHLAANYTVDNFAEGKAACKAALQEELGLPQEPATPLLGIVSRLVSPKIGLVLDVLPDFLHNSDVQWVILGTGDPEYHERLLTLAGRAPHRMAVRLEFSERLAHRIEAGSDIFVMPSEYEPCGLNQLYSLRYGTPPVVRATGGLADTVTDTNDDTLQAGTANGFSFHDYSPLALAETLRRACRAYDDKHTWSQVVRQGMQEDHSWASKSAEYVTLYEKTIRQVRNGVYIS</sequence>
<dbReference type="InterPro" id="IPR001296">
    <property type="entry name" value="Glyco_trans_1"/>
</dbReference>
<feature type="domain" description="Glycosyl transferase family 1" evidence="8">
    <location>
        <begin position="302"/>
        <end position="457"/>
    </location>
</feature>
<dbReference type="HAMAP" id="MF_00484">
    <property type="entry name" value="Glycogen_synth"/>
    <property type="match status" value="1"/>
</dbReference>
<comment type="catalytic activity">
    <reaction evidence="1">
        <text>[(1-&gt;4)-alpha-D-glucosyl](n) + ADP-alpha-D-glucose = [(1-&gt;4)-alpha-D-glucosyl](n+1) + ADP + H(+)</text>
        <dbReference type="Rhea" id="RHEA:18189"/>
        <dbReference type="Rhea" id="RHEA-COMP:9584"/>
        <dbReference type="Rhea" id="RHEA-COMP:9587"/>
        <dbReference type="ChEBI" id="CHEBI:15378"/>
        <dbReference type="ChEBI" id="CHEBI:15444"/>
        <dbReference type="ChEBI" id="CHEBI:57498"/>
        <dbReference type="ChEBI" id="CHEBI:456216"/>
        <dbReference type="EC" id="2.4.1.21"/>
    </reaction>
</comment>
<evidence type="ECO:0000313" key="11">
    <source>
        <dbReference type="EMBL" id="CAL4759262.1"/>
    </source>
</evidence>
<feature type="domain" description="Starch synthase catalytic" evidence="9">
    <location>
        <begin position="2"/>
        <end position="243"/>
    </location>
</feature>
<dbReference type="NCBIfam" id="TIGR02095">
    <property type="entry name" value="glgA"/>
    <property type="match status" value="1"/>
</dbReference>
<dbReference type="Gene3D" id="3.40.50.2000">
    <property type="entry name" value="Glycogen Phosphorylase B"/>
    <property type="match status" value="2"/>
</dbReference>
<dbReference type="Pfam" id="PF08323">
    <property type="entry name" value="Glyco_transf_5"/>
    <property type="match status" value="1"/>
</dbReference>
<evidence type="ECO:0000256" key="2">
    <source>
        <dbReference type="ARBA" id="ARBA00004602"/>
    </source>
</evidence>
<evidence type="ECO:0000256" key="7">
    <source>
        <dbReference type="ARBA" id="ARBA00023234"/>
    </source>
</evidence>
<dbReference type="NCBIfam" id="NF001899">
    <property type="entry name" value="PRK00654.1-2"/>
    <property type="match status" value="1"/>
</dbReference>
<dbReference type="PANTHER" id="PTHR45825">
    <property type="entry name" value="GRANULE-BOUND STARCH SYNTHASE 1, CHLOROPLASTIC/AMYLOPLASTIC"/>
    <property type="match status" value="1"/>
</dbReference>
<dbReference type="CDD" id="cd03791">
    <property type="entry name" value="GT5_Glycogen_synthase_DULL1-like"/>
    <property type="match status" value="1"/>
</dbReference>
<dbReference type="OrthoDB" id="512920at2759"/>
<dbReference type="EMBL" id="CAMXCT010000001">
    <property type="protein sequence ID" value="CAI3971950.1"/>
    <property type="molecule type" value="Genomic_DNA"/>
</dbReference>
<dbReference type="Pfam" id="PF00534">
    <property type="entry name" value="Glycos_transf_1"/>
    <property type="match status" value="1"/>
</dbReference>
<evidence type="ECO:0000256" key="1">
    <source>
        <dbReference type="ARBA" id="ARBA00001478"/>
    </source>
</evidence>
<dbReference type="GO" id="GO:0009011">
    <property type="term" value="F:alpha-1,4-glucan glucosyltransferase (ADP-glucose donor) activity"/>
    <property type="evidence" value="ECO:0007669"/>
    <property type="project" value="UniProtKB-EC"/>
</dbReference>